<sequence length="331" mass="35132">MDIVTITLNPALDLTTRLGAMALGEVNLVSEANLRAAGKGINVAMVLKDLGRDVGLTGWLGADNQQSFVSLFAERALDDHFVRVAGNTRINVKISEQSGRVTDLNLPGLIIDEREVKVLEAAIDELAPQADWFVLAGSLPKGVEPDYCARLITLLKAKGKQVIFDCSGVALKEGIKAAPTLIKPNLEELSQWAGRPIKTLSEQAECARELQAQGIAHVVISNGADGLVWFGPDATWQAIPPRMQVVSTVGAGDSLVAGLAHGLSLGWAPEQTLRLATAVSALAVSQVAVGFSDMNVLTPLLEQVRVQRLDDLAPAQLNTHSPSMENSGDAQ</sequence>
<comment type="function">
    <text evidence="8">Catalyzes the ATP-dependent phosphorylation of fructose-l-phosphate to fructose-l,6-bisphosphate.</text>
</comment>
<dbReference type="Pfam" id="PF00294">
    <property type="entry name" value="PfkB"/>
    <property type="match status" value="1"/>
</dbReference>
<keyword evidence="4 8" id="KW-0418">Kinase</keyword>
<dbReference type="GO" id="GO:0016052">
    <property type="term" value="P:carbohydrate catabolic process"/>
    <property type="evidence" value="ECO:0007669"/>
    <property type="project" value="UniProtKB-ARBA"/>
</dbReference>
<evidence type="ECO:0000256" key="8">
    <source>
        <dbReference type="RuleBase" id="RU369061"/>
    </source>
</evidence>
<dbReference type="GO" id="GO:0044281">
    <property type="term" value="P:small molecule metabolic process"/>
    <property type="evidence" value="ECO:0007669"/>
    <property type="project" value="UniProtKB-ARBA"/>
</dbReference>
<dbReference type="FunFam" id="3.40.1190.20:FF:000001">
    <property type="entry name" value="Phosphofructokinase"/>
    <property type="match status" value="1"/>
</dbReference>
<keyword evidence="5 8" id="KW-0067">ATP-binding</keyword>
<dbReference type="PROSITE" id="PS00583">
    <property type="entry name" value="PFKB_KINASES_1"/>
    <property type="match status" value="1"/>
</dbReference>
<dbReference type="NCBIfam" id="TIGR03168">
    <property type="entry name" value="1-PFK"/>
    <property type="match status" value="1"/>
</dbReference>
<reference evidence="10" key="1">
    <citation type="submission" date="2018-10" db="EMBL/GenBank/DDBJ databases">
        <authorList>
            <consortium name="NARMS: The National Antimicrobial Resistance Monitoring System"/>
        </authorList>
    </citation>
    <scope>NUCLEOTIDE SEQUENCE [LARGE SCALE GENOMIC DNA]</scope>
    <source>
        <strain evidence="10">CVM N17EC0388</strain>
    </source>
</reference>
<dbReference type="GO" id="GO:0008662">
    <property type="term" value="F:1-phosphofructokinase activity"/>
    <property type="evidence" value="ECO:0007669"/>
    <property type="project" value="UniProtKB-UniRule"/>
</dbReference>
<dbReference type="PANTHER" id="PTHR46566">
    <property type="entry name" value="1-PHOSPHOFRUCTOKINASE-RELATED"/>
    <property type="match status" value="1"/>
</dbReference>
<comment type="similarity">
    <text evidence="1 7 8">Belongs to the carbohydrate kinase PfkB family.</text>
</comment>
<dbReference type="AlphaFoldDB" id="A0A3L0WDV9"/>
<dbReference type="GO" id="GO:0005829">
    <property type="term" value="C:cytosol"/>
    <property type="evidence" value="ECO:0007669"/>
    <property type="project" value="TreeGrafter"/>
</dbReference>
<protein>
    <recommendedName>
        <fullName evidence="7">Phosphofructokinase</fullName>
    </recommendedName>
</protein>
<dbReference type="SUPFAM" id="SSF53613">
    <property type="entry name" value="Ribokinase-like"/>
    <property type="match status" value="1"/>
</dbReference>
<evidence type="ECO:0000256" key="4">
    <source>
        <dbReference type="ARBA" id="ARBA00022777"/>
    </source>
</evidence>
<organism evidence="10">
    <name type="scientific">Escherichia coli</name>
    <dbReference type="NCBI Taxonomy" id="562"/>
    <lineage>
        <taxon>Bacteria</taxon>
        <taxon>Pseudomonadati</taxon>
        <taxon>Pseudomonadota</taxon>
        <taxon>Gammaproteobacteria</taxon>
        <taxon>Enterobacterales</taxon>
        <taxon>Enterobacteriaceae</taxon>
        <taxon>Escherichia</taxon>
    </lineage>
</organism>
<name>A0A3L0WDV9_ECOLX</name>
<dbReference type="NCBIfam" id="TIGR03828">
    <property type="entry name" value="pfkB"/>
    <property type="match status" value="1"/>
</dbReference>
<dbReference type="PANTHER" id="PTHR46566:SF5">
    <property type="entry name" value="1-PHOSPHOFRUCTOKINASE"/>
    <property type="match status" value="1"/>
</dbReference>
<keyword evidence="2 7" id="KW-0808">Transferase</keyword>
<dbReference type="InterPro" id="IPR022463">
    <property type="entry name" value="1-PFruKinase"/>
</dbReference>
<evidence type="ECO:0000256" key="1">
    <source>
        <dbReference type="ARBA" id="ARBA00010688"/>
    </source>
</evidence>
<dbReference type="InterPro" id="IPR029056">
    <property type="entry name" value="Ribokinase-like"/>
</dbReference>
<evidence type="ECO:0000313" key="10">
    <source>
        <dbReference type="EMBL" id="MHO07065.1"/>
    </source>
</evidence>
<keyword evidence="3 8" id="KW-0547">Nucleotide-binding</keyword>
<evidence type="ECO:0000256" key="3">
    <source>
        <dbReference type="ARBA" id="ARBA00022741"/>
    </source>
</evidence>
<dbReference type="PROSITE" id="PS00584">
    <property type="entry name" value="PFKB_KINASES_2"/>
    <property type="match status" value="1"/>
</dbReference>
<evidence type="ECO:0000256" key="6">
    <source>
        <dbReference type="ARBA" id="ARBA00047745"/>
    </source>
</evidence>
<dbReference type="Gene3D" id="3.40.1190.20">
    <property type="match status" value="1"/>
</dbReference>
<feature type="domain" description="Carbohydrate kinase PfkB" evidence="9">
    <location>
        <begin position="9"/>
        <end position="291"/>
    </location>
</feature>
<comment type="caution">
    <text evidence="10">The sequence shown here is derived from an EMBL/GenBank/DDBJ whole genome shotgun (WGS) entry which is preliminary data.</text>
</comment>
<accession>A0A3L0WDV9</accession>
<dbReference type="GO" id="GO:0005524">
    <property type="term" value="F:ATP binding"/>
    <property type="evidence" value="ECO:0007669"/>
    <property type="project" value="UniProtKB-UniRule"/>
</dbReference>
<proteinExistence type="inferred from homology"/>
<evidence type="ECO:0000256" key="7">
    <source>
        <dbReference type="PIRNR" id="PIRNR000535"/>
    </source>
</evidence>
<dbReference type="InterPro" id="IPR002173">
    <property type="entry name" value="Carboh/pur_kinase_PfkB_CS"/>
</dbReference>
<dbReference type="InterPro" id="IPR017583">
    <property type="entry name" value="Tagatose/fructose_Pkinase"/>
</dbReference>
<evidence type="ECO:0000256" key="2">
    <source>
        <dbReference type="ARBA" id="ARBA00022679"/>
    </source>
</evidence>
<comment type="catalytic activity">
    <reaction evidence="6 8">
        <text>beta-D-fructose 1-phosphate + ATP = beta-D-fructose 1,6-bisphosphate + ADP + H(+)</text>
        <dbReference type="Rhea" id="RHEA:14213"/>
        <dbReference type="ChEBI" id="CHEBI:15378"/>
        <dbReference type="ChEBI" id="CHEBI:30616"/>
        <dbReference type="ChEBI" id="CHEBI:32966"/>
        <dbReference type="ChEBI" id="CHEBI:138881"/>
        <dbReference type="ChEBI" id="CHEBI:456216"/>
        <dbReference type="EC" id="2.7.1.56"/>
    </reaction>
</comment>
<dbReference type="EMBL" id="RNRV01000069">
    <property type="protein sequence ID" value="MHO07065.1"/>
    <property type="molecule type" value="Genomic_DNA"/>
</dbReference>
<dbReference type="InterPro" id="IPR011611">
    <property type="entry name" value="PfkB_dom"/>
</dbReference>
<gene>
    <name evidence="10" type="primary">pfkB</name>
    <name evidence="10" type="ORF">D9F05_22470</name>
</gene>
<dbReference type="PIRSF" id="PIRSF000535">
    <property type="entry name" value="1PFK/6PFK/LacC"/>
    <property type="match status" value="1"/>
</dbReference>
<evidence type="ECO:0000259" key="9">
    <source>
        <dbReference type="Pfam" id="PF00294"/>
    </source>
</evidence>
<dbReference type="CDD" id="cd01164">
    <property type="entry name" value="FruK_PfkB_like"/>
    <property type="match status" value="1"/>
</dbReference>
<evidence type="ECO:0000256" key="5">
    <source>
        <dbReference type="ARBA" id="ARBA00022840"/>
    </source>
</evidence>